<accession>A0A7Y9LVT0</accession>
<dbReference type="Pfam" id="PF02350">
    <property type="entry name" value="Epimerase_2"/>
    <property type="match status" value="1"/>
</dbReference>
<keyword evidence="4" id="KW-1185">Reference proteome</keyword>
<dbReference type="EC" id="5.1.3.14" evidence="3"/>
<evidence type="ECO:0000313" key="4">
    <source>
        <dbReference type="Proteomes" id="UP000521748"/>
    </source>
</evidence>
<comment type="similarity">
    <text evidence="1">Belongs to the UDP-N-acetylglucosamine 2-epimerase family.</text>
</comment>
<dbReference type="GO" id="GO:0008761">
    <property type="term" value="F:UDP-N-acetylglucosamine 2-epimerase activity"/>
    <property type="evidence" value="ECO:0007669"/>
    <property type="project" value="UniProtKB-EC"/>
</dbReference>
<dbReference type="CDD" id="cd03786">
    <property type="entry name" value="GTB_UDP-GlcNAc_2-Epimerase"/>
    <property type="match status" value="1"/>
</dbReference>
<feature type="domain" description="UDP-N-acetylglucosamine 2-epimerase" evidence="2">
    <location>
        <begin position="30"/>
        <end position="350"/>
    </location>
</feature>
<dbReference type="Proteomes" id="UP000521748">
    <property type="component" value="Unassembled WGS sequence"/>
</dbReference>
<dbReference type="RefSeq" id="WP_179390161.1">
    <property type="nucleotide sequence ID" value="NZ_JACBYQ010000002.1"/>
</dbReference>
<organism evidence="3 4">
    <name type="scientific">Psychromicrobium silvestre</name>
    <dbReference type="NCBI Taxonomy" id="1645614"/>
    <lineage>
        <taxon>Bacteria</taxon>
        <taxon>Bacillati</taxon>
        <taxon>Actinomycetota</taxon>
        <taxon>Actinomycetes</taxon>
        <taxon>Micrococcales</taxon>
        <taxon>Micrococcaceae</taxon>
        <taxon>Psychromicrobium</taxon>
    </lineage>
</organism>
<dbReference type="PANTHER" id="PTHR43174">
    <property type="entry name" value="UDP-N-ACETYLGLUCOSAMINE 2-EPIMERASE"/>
    <property type="match status" value="1"/>
</dbReference>
<dbReference type="SUPFAM" id="SSF53756">
    <property type="entry name" value="UDP-Glycosyltransferase/glycogen phosphorylase"/>
    <property type="match status" value="1"/>
</dbReference>
<keyword evidence="1 3" id="KW-0413">Isomerase</keyword>
<evidence type="ECO:0000259" key="2">
    <source>
        <dbReference type="Pfam" id="PF02350"/>
    </source>
</evidence>
<dbReference type="Gene3D" id="3.40.50.2000">
    <property type="entry name" value="Glycogen Phosphorylase B"/>
    <property type="match status" value="2"/>
</dbReference>
<dbReference type="NCBIfam" id="TIGR00236">
    <property type="entry name" value="wecB"/>
    <property type="match status" value="1"/>
</dbReference>
<evidence type="ECO:0000313" key="3">
    <source>
        <dbReference type="EMBL" id="NYE96512.1"/>
    </source>
</evidence>
<gene>
    <name evidence="3" type="ORF">FHU41_002762</name>
</gene>
<sequence length="389" mass="41719">MIDSDIAVVMGTRPEMIKLAHIIRQLGERARVIHTGQHFDDELSEKVRLGLRLPEADVVLTGVGGETRATQVASCLSALTQEFTRSRPKAVIVQGDTNTVAAGAMAANFAGIPLLHVEAGLRSYDRGMPEEINRLLTGVLADVHCAATDQNRRNLILEGIDNSRIVVTGNPIVEATLDSLSLLAAAPPLSIPEEPFVLATIHRPENTDSKAALERVLSALATLPLPVLFVAHPRTKNAMRRYGLEHYAKSLWMIDSIQHHEFLGYAQASALLISDSGGLQEECTVLKVPLLVVRRSTERPESSEVGFSVLVGPGEDITATARGLLATPNTLQNVSSPYGDGTASTRIAALAKLIADGYSPAAAIAQMTSTFPLFGASQQATEPDTWEWA</sequence>
<proteinExistence type="inferred from homology"/>
<dbReference type="InterPro" id="IPR029767">
    <property type="entry name" value="WecB-like"/>
</dbReference>
<comment type="caution">
    <text evidence="3">The sequence shown here is derived from an EMBL/GenBank/DDBJ whole genome shotgun (WGS) entry which is preliminary data.</text>
</comment>
<dbReference type="PANTHER" id="PTHR43174:SF1">
    <property type="entry name" value="UDP-N-ACETYLGLUCOSAMINE 2-EPIMERASE"/>
    <property type="match status" value="1"/>
</dbReference>
<protein>
    <submittedName>
        <fullName evidence="3">UDP-N-acetylglucosamine 2-epimerase (Non-hydrolyzing)</fullName>
        <ecNumber evidence="3">5.1.3.14</ecNumber>
    </submittedName>
</protein>
<evidence type="ECO:0000256" key="1">
    <source>
        <dbReference type="RuleBase" id="RU003513"/>
    </source>
</evidence>
<dbReference type="InterPro" id="IPR003331">
    <property type="entry name" value="UDP_GlcNAc_Epimerase_2_dom"/>
</dbReference>
<dbReference type="EMBL" id="JACBYQ010000002">
    <property type="protein sequence ID" value="NYE96512.1"/>
    <property type="molecule type" value="Genomic_DNA"/>
</dbReference>
<dbReference type="AlphaFoldDB" id="A0A7Y9LVT0"/>
<reference evidence="3 4" key="1">
    <citation type="submission" date="2020-07" db="EMBL/GenBank/DDBJ databases">
        <title>Sequencing the genomes of 1000 actinobacteria strains.</title>
        <authorList>
            <person name="Klenk H.-P."/>
        </authorList>
    </citation>
    <scope>NUCLEOTIDE SEQUENCE [LARGE SCALE GENOMIC DNA]</scope>
    <source>
        <strain evidence="3 4">DSM 102047</strain>
    </source>
</reference>
<name>A0A7Y9LVT0_9MICC</name>